<proteinExistence type="inferred from homology"/>
<accession>A0A6G7B7A6</accession>
<dbReference type="Pfam" id="PF13350">
    <property type="entry name" value="Y_phosphatase3"/>
    <property type="match status" value="1"/>
</dbReference>
<comment type="similarity">
    <text evidence="1">Belongs to the protein-tyrosine phosphatase family.</text>
</comment>
<reference evidence="2 3" key="1">
    <citation type="submission" date="2020-02" db="EMBL/GenBank/DDBJ databases">
        <title>Complete genome sequences of six Lactobacillus iners strains isolated from the human vagina.</title>
        <authorList>
            <person name="France M.T."/>
            <person name="Rutt L."/>
            <person name="Narina S."/>
            <person name="Arbaugh S."/>
            <person name="Humphrys M.S."/>
            <person name="Ma B."/>
            <person name="Hayward M.R."/>
            <person name="Relman D."/>
            <person name="Kwon D.S."/>
            <person name="Ravel J."/>
        </authorList>
    </citation>
    <scope>NUCLEOTIDE SEQUENCE [LARGE SCALE GENOMIC DNA]</scope>
    <source>
        <strain evidence="2 3">C0210C1</strain>
    </source>
</reference>
<dbReference type="InterPro" id="IPR029021">
    <property type="entry name" value="Prot-tyrosine_phosphatase-like"/>
</dbReference>
<dbReference type="Proteomes" id="UP000501676">
    <property type="component" value="Chromosome"/>
</dbReference>
<dbReference type="EMBL" id="CP049228">
    <property type="protein sequence ID" value="QIH23298.1"/>
    <property type="molecule type" value="Genomic_DNA"/>
</dbReference>
<name>A0A6G7B7A6_9LACO</name>
<dbReference type="GeneID" id="93220914"/>
<evidence type="ECO:0000256" key="1">
    <source>
        <dbReference type="ARBA" id="ARBA00009580"/>
    </source>
</evidence>
<dbReference type="InterPro" id="IPR016130">
    <property type="entry name" value="Tyr_Pase_AS"/>
</dbReference>
<dbReference type="PANTHER" id="PTHR31126:SF1">
    <property type="entry name" value="TYROSINE SPECIFIC PROTEIN PHOSPHATASES DOMAIN-CONTAINING PROTEIN"/>
    <property type="match status" value="1"/>
</dbReference>
<organism evidence="2 3">
    <name type="scientific">Lactobacillus iners</name>
    <dbReference type="NCBI Taxonomy" id="147802"/>
    <lineage>
        <taxon>Bacteria</taxon>
        <taxon>Bacillati</taxon>
        <taxon>Bacillota</taxon>
        <taxon>Bacilli</taxon>
        <taxon>Lactobacillales</taxon>
        <taxon>Lactobacillaceae</taxon>
        <taxon>Lactobacillus</taxon>
    </lineage>
</organism>
<dbReference type="PANTHER" id="PTHR31126">
    <property type="entry name" value="TYROSINE-PROTEIN PHOSPHATASE"/>
    <property type="match status" value="1"/>
</dbReference>
<gene>
    <name evidence="2" type="ORF">G6Z83_00500</name>
</gene>
<dbReference type="SUPFAM" id="SSF52799">
    <property type="entry name" value="(Phosphotyrosine protein) phosphatases II"/>
    <property type="match status" value="1"/>
</dbReference>
<dbReference type="PROSITE" id="PS00383">
    <property type="entry name" value="TYR_PHOSPHATASE_1"/>
    <property type="match status" value="1"/>
</dbReference>
<dbReference type="GO" id="GO:0004721">
    <property type="term" value="F:phosphoprotein phosphatase activity"/>
    <property type="evidence" value="ECO:0007669"/>
    <property type="project" value="InterPro"/>
</dbReference>
<dbReference type="RefSeq" id="WP_006729737.1">
    <property type="nucleotide sequence ID" value="NZ_CABKQA010000004.1"/>
</dbReference>
<dbReference type="AlphaFoldDB" id="A0A6G7B7A6"/>
<sequence>MQEPIVLDHIKIPNARDLGGYLGADGRKILKKRLLRTGKIIDLSNDDKKFLINYGVKTVIDLRTPSEYNVNPDTPIEGVEDVHIPVHRDAKLDTKLIAMRQTYDKIQYAGFKSMCYQYRRSITEPFSQNAFKKILETLASQKDGATIFHCSEGKDRTGLTTVFILYLLGVNWETIRQDYLYSNFTLRDYQAAMDKKIIAEGGNDILRSNIRSLAGVANEYLDTALLTIKQEYDGIDNFIHNQLGLDQEFIQEFRNLYLEVK</sequence>
<dbReference type="InterPro" id="IPR026893">
    <property type="entry name" value="Tyr/Ser_Pase_IphP-type"/>
</dbReference>
<evidence type="ECO:0000313" key="3">
    <source>
        <dbReference type="Proteomes" id="UP000501676"/>
    </source>
</evidence>
<dbReference type="Gene3D" id="3.90.190.10">
    <property type="entry name" value="Protein tyrosine phosphatase superfamily"/>
    <property type="match status" value="1"/>
</dbReference>
<protein>
    <submittedName>
        <fullName evidence="2">Tyrosine-protein phosphatase</fullName>
    </submittedName>
</protein>
<evidence type="ECO:0000313" key="2">
    <source>
        <dbReference type="EMBL" id="QIH23298.1"/>
    </source>
</evidence>